<evidence type="ECO:0000313" key="3">
    <source>
        <dbReference type="Proteomes" id="UP001257914"/>
    </source>
</evidence>
<dbReference type="RefSeq" id="WP_315945748.1">
    <property type="nucleotide sequence ID" value="NZ_JAWCUA010000001.1"/>
</dbReference>
<accession>A0ABU3QWQ3</accession>
<organism evidence="2 3">
    <name type="scientific">Psychrosphaera aquimarina</name>
    <dbReference type="NCBI Taxonomy" id="2044854"/>
    <lineage>
        <taxon>Bacteria</taxon>
        <taxon>Pseudomonadati</taxon>
        <taxon>Pseudomonadota</taxon>
        <taxon>Gammaproteobacteria</taxon>
        <taxon>Alteromonadales</taxon>
        <taxon>Pseudoalteromonadaceae</taxon>
        <taxon>Psychrosphaera</taxon>
    </lineage>
</organism>
<dbReference type="InterPro" id="IPR037401">
    <property type="entry name" value="SnoaL-like"/>
</dbReference>
<proteinExistence type="predicted"/>
<name>A0ABU3QWQ3_9GAMM</name>
<dbReference type="Proteomes" id="UP001257914">
    <property type="component" value="Unassembled WGS sequence"/>
</dbReference>
<keyword evidence="3" id="KW-1185">Reference proteome</keyword>
<feature type="domain" description="SnoaL-like" evidence="1">
    <location>
        <begin position="28"/>
        <end position="118"/>
    </location>
</feature>
<protein>
    <submittedName>
        <fullName evidence="2">Nuclear transport factor 2 family protein</fullName>
    </submittedName>
</protein>
<sequence>MTNDIKTGFDSEPSLNIHSEWLANFVDVYQQLSTNNLHLLRTIYHNNINFKDPMHELHGFSELSKYFGGLYQNVSSCQFRINHVIEKQTEAAIYWQMVYQHKHLNSGKKITVSGSSQLKSFDNKVIYHRDYIDLGEMLYQRLPVIGRLITWIKNRAANA</sequence>
<dbReference type="SUPFAM" id="SSF54427">
    <property type="entry name" value="NTF2-like"/>
    <property type="match status" value="1"/>
</dbReference>
<dbReference type="EMBL" id="JAWCUA010000001">
    <property type="protein sequence ID" value="MDU0111868.1"/>
    <property type="molecule type" value="Genomic_DNA"/>
</dbReference>
<gene>
    <name evidence="2" type="ORF">RT723_02370</name>
</gene>
<dbReference type="InterPro" id="IPR032710">
    <property type="entry name" value="NTF2-like_dom_sf"/>
</dbReference>
<dbReference type="Gene3D" id="3.10.450.50">
    <property type="match status" value="1"/>
</dbReference>
<reference evidence="2 3" key="1">
    <citation type="submission" date="2023-10" db="EMBL/GenBank/DDBJ databases">
        <title>Psychrosphaera aquimaarina strain SW33 isolated from seawater.</title>
        <authorList>
            <person name="Bayburt H."/>
            <person name="Kim J.M."/>
            <person name="Choi B.J."/>
            <person name="Jeon C.O."/>
        </authorList>
    </citation>
    <scope>NUCLEOTIDE SEQUENCE [LARGE SCALE GENOMIC DNA]</scope>
    <source>
        <strain evidence="2 3">KCTC 52743</strain>
    </source>
</reference>
<evidence type="ECO:0000259" key="1">
    <source>
        <dbReference type="Pfam" id="PF12680"/>
    </source>
</evidence>
<dbReference type="Pfam" id="PF12680">
    <property type="entry name" value="SnoaL_2"/>
    <property type="match status" value="1"/>
</dbReference>
<comment type="caution">
    <text evidence="2">The sequence shown here is derived from an EMBL/GenBank/DDBJ whole genome shotgun (WGS) entry which is preliminary data.</text>
</comment>
<evidence type="ECO:0000313" key="2">
    <source>
        <dbReference type="EMBL" id="MDU0111868.1"/>
    </source>
</evidence>